<dbReference type="EMBL" id="MU393497">
    <property type="protein sequence ID" value="KAI4863773.1"/>
    <property type="molecule type" value="Genomic_DNA"/>
</dbReference>
<organism evidence="1 2">
    <name type="scientific">Hypoxylon rubiginosum</name>
    <dbReference type="NCBI Taxonomy" id="110542"/>
    <lineage>
        <taxon>Eukaryota</taxon>
        <taxon>Fungi</taxon>
        <taxon>Dikarya</taxon>
        <taxon>Ascomycota</taxon>
        <taxon>Pezizomycotina</taxon>
        <taxon>Sordariomycetes</taxon>
        <taxon>Xylariomycetidae</taxon>
        <taxon>Xylariales</taxon>
        <taxon>Hypoxylaceae</taxon>
        <taxon>Hypoxylon</taxon>
    </lineage>
</organism>
<name>A0ACB9YXV4_9PEZI</name>
<proteinExistence type="predicted"/>
<sequence>MDEDHAERILAELEDYQISHGSLLKIPRSLVDFESPVALARPVGVSIVPTIFPQPQFEQAQYIQRLFNELYINVAEDDIWLDTIIRPLARVDEFVAKLWSIWERVRDEGEIQHLRCGIFRSDYMLHCEPSTLGREATSDNDNDLRKGLIDSRLKQVEFNTYSCAGGTHATIVSNMHRYLARKGIHGATNLPMNNALRSITELLEEAHKAYLPTDRTRQTVILMTVQANNVNICDERPIEYALSECDPPILLYRVEFSDEVLRNCSLGPNHELLFQPPTRIQPFEVSVVYQRAGYDPQEYDEQGVEARFMLERSCAIKCPTILSHVAGLKKVQQELTRPGTLERFLNPESAAMLRPTFMPQYPIDQSEDGGKALQISSDREAAENYVLKPSLEGGGHNIFGQDIPDFLETIPSQEKNRYILMEKIHPPYSRGVLVSPLMISQGPVISELGILGACLWRRDEQRQEKVEIIKNSRGGWTFKTKPHEVEEMSVVKGYGCFDCPSLF</sequence>
<gene>
    <name evidence="1" type="ORF">F4820DRAFT_358949</name>
</gene>
<evidence type="ECO:0000313" key="2">
    <source>
        <dbReference type="Proteomes" id="UP001497700"/>
    </source>
</evidence>
<reference evidence="1 2" key="1">
    <citation type="journal article" date="2022" name="New Phytol.">
        <title>Ecological generalism drives hyperdiversity of secondary metabolite gene clusters in xylarialean endophytes.</title>
        <authorList>
            <person name="Franco M.E.E."/>
            <person name="Wisecaver J.H."/>
            <person name="Arnold A.E."/>
            <person name="Ju Y.M."/>
            <person name="Slot J.C."/>
            <person name="Ahrendt S."/>
            <person name="Moore L.P."/>
            <person name="Eastman K.E."/>
            <person name="Scott K."/>
            <person name="Konkel Z."/>
            <person name="Mondo S.J."/>
            <person name="Kuo A."/>
            <person name="Hayes R.D."/>
            <person name="Haridas S."/>
            <person name="Andreopoulos B."/>
            <person name="Riley R."/>
            <person name="LaButti K."/>
            <person name="Pangilinan J."/>
            <person name="Lipzen A."/>
            <person name="Amirebrahimi M."/>
            <person name="Yan J."/>
            <person name="Adam C."/>
            <person name="Keymanesh K."/>
            <person name="Ng V."/>
            <person name="Louie K."/>
            <person name="Northen T."/>
            <person name="Drula E."/>
            <person name="Henrissat B."/>
            <person name="Hsieh H.M."/>
            <person name="Youens-Clark K."/>
            <person name="Lutzoni F."/>
            <person name="Miadlikowska J."/>
            <person name="Eastwood D.C."/>
            <person name="Hamelin R.C."/>
            <person name="Grigoriev I.V."/>
            <person name="U'Ren J.M."/>
        </authorList>
    </citation>
    <scope>NUCLEOTIDE SEQUENCE [LARGE SCALE GENOMIC DNA]</scope>
    <source>
        <strain evidence="1 2">CBS 119005</strain>
    </source>
</reference>
<keyword evidence="2" id="KW-1185">Reference proteome</keyword>
<accession>A0ACB9YXV4</accession>
<comment type="caution">
    <text evidence="1">The sequence shown here is derived from an EMBL/GenBank/DDBJ whole genome shotgun (WGS) entry which is preliminary data.</text>
</comment>
<dbReference type="Proteomes" id="UP001497700">
    <property type="component" value="Unassembled WGS sequence"/>
</dbReference>
<protein>
    <submittedName>
        <fullName evidence="1">Glutathione synthase</fullName>
    </submittedName>
</protein>
<evidence type="ECO:0000313" key="1">
    <source>
        <dbReference type="EMBL" id="KAI4863773.1"/>
    </source>
</evidence>